<dbReference type="Pfam" id="PF06511">
    <property type="entry name" value="T3SS_TC"/>
    <property type="match status" value="1"/>
</dbReference>
<evidence type="ECO:0000256" key="2">
    <source>
        <dbReference type="ARBA" id="ARBA00007741"/>
    </source>
</evidence>
<keyword evidence="3" id="KW-0964">Secreted</keyword>
<dbReference type="Proteomes" id="UP000375525">
    <property type="component" value="Unassembled WGS sequence"/>
</dbReference>
<dbReference type="InterPro" id="IPR036708">
    <property type="entry name" value="BipD-like_sf"/>
</dbReference>
<organism evidence="7 8">
    <name type="scientific">Pseudomonas fluorescens</name>
    <dbReference type="NCBI Taxonomy" id="294"/>
    <lineage>
        <taxon>Bacteria</taxon>
        <taxon>Pseudomonadati</taxon>
        <taxon>Pseudomonadota</taxon>
        <taxon>Gammaproteobacteria</taxon>
        <taxon>Pseudomonadales</taxon>
        <taxon>Pseudomonadaceae</taxon>
        <taxon>Pseudomonas</taxon>
    </lineage>
</organism>
<protein>
    <recommendedName>
        <fullName evidence="9">IpaD/SipD/SspD family type III secretion system needle tip protein</fullName>
    </recommendedName>
</protein>
<dbReference type="GO" id="GO:0005576">
    <property type="term" value="C:extracellular region"/>
    <property type="evidence" value="ECO:0007669"/>
    <property type="project" value="UniProtKB-SubCell"/>
</dbReference>
<evidence type="ECO:0000313" key="7">
    <source>
        <dbReference type="EMBL" id="VVO48574.1"/>
    </source>
</evidence>
<feature type="coiled-coil region" evidence="6">
    <location>
        <begin position="39"/>
        <end position="73"/>
    </location>
</feature>
<comment type="similarity">
    <text evidence="2">Belongs to the invasin protein D family.</text>
</comment>
<gene>
    <name evidence="7" type="ORF">PS880_00178</name>
</gene>
<sequence>MLTGISLSSTALSPIIPTSPEQLDDAKLVNNEVKTLFTKGSAEQLYKQASDNVLKLNERLVEARKDAMQLAKAPHSSPLDARAQDLSEKIVASQLHAHVVTASLQGLEALASGQGPQEKSMANSLFSQSSTELQSVVAEVAELHAAPPASPGSTAISETDDFFQKLLDMIKFIREDYLAVYEELIAKYSAFFKDFNESIMSKLGGWITGVNEGKDVRISLELRDELDRLVQKYSSIPEGVLFTGQTQEEALRWAQAFGMSPESVRPDGNGGFVIMIDVSPLVAMRDTFPPFLPFITWDSAKFQAWQTGFNSQESEMKNQLQVFTTKYGNANSYYENFNKILSSQLSQYAEMLKAYCSGI</sequence>
<keyword evidence="4" id="KW-0843">Virulence</keyword>
<evidence type="ECO:0000256" key="5">
    <source>
        <dbReference type="ARBA" id="ARBA00023054"/>
    </source>
</evidence>
<dbReference type="Gene3D" id="1.20.1710.10">
    <property type="entry name" value="IpaD-like"/>
    <property type="match status" value="1"/>
</dbReference>
<reference evidence="7 8" key="1">
    <citation type="submission" date="2019-09" db="EMBL/GenBank/DDBJ databases">
        <authorList>
            <person name="Chandra G."/>
            <person name="Truman W A."/>
        </authorList>
    </citation>
    <scope>NUCLEOTIDE SEQUENCE [LARGE SCALE GENOMIC DNA]</scope>
    <source>
        <strain evidence="7">PS880</strain>
    </source>
</reference>
<evidence type="ECO:0000256" key="3">
    <source>
        <dbReference type="ARBA" id="ARBA00022525"/>
    </source>
</evidence>
<name>A0A5E7GB28_PSEFL</name>
<comment type="subcellular location">
    <subcellularLocation>
        <location evidence="1">Secreted</location>
    </subcellularLocation>
</comment>
<dbReference type="InterPro" id="IPR009483">
    <property type="entry name" value="IpaD/BipD/SipD"/>
</dbReference>
<keyword evidence="5 6" id="KW-0175">Coiled coil</keyword>
<evidence type="ECO:0000313" key="8">
    <source>
        <dbReference type="Proteomes" id="UP000375525"/>
    </source>
</evidence>
<dbReference type="OrthoDB" id="6507315at2"/>
<evidence type="ECO:0000256" key="4">
    <source>
        <dbReference type="ARBA" id="ARBA00023026"/>
    </source>
</evidence>
<dbReference type="SUPFAM" id="SSF140693">
    <property type="entry name" value="IpaD-like"/>
    <property type="match status" value="1"/>
</dbReference>
<dbReference type="EMBL" id="CABVIH010000001">
    <property type="protein sequence ID" value="VVO48574.1"/>
    <property type="molecule type" value="Genomic_DNA"/>
</dbReference>
<evidence type="ECO:0008006" key="9">
    <source>
        <dbReference type="Google" id="ProtNLM"/>
    </source>
</evidence>
<evidence type="ECO:0000256" key="1">
    <source>
        <dbReference type="ARBA" id="ARBA00004613"/>
    </source>
</evidence>
<proteinExistence type="inferred from homology"/>
<evidence type="ECO:0000256" key="6">
    <source>
        <dbReference type="SAM" id="Coils"/>
    </source>
</evidence>
<dbReference type="RefSeq" id="WP_150778242.1">
    <property type="nucleotide sequence ID" value="NZ_CABVIH010000001.1"/>
</dbReference>
<accession>A0A5E7GB28</accession>
<dbReference type="AlphaFoldDB" id="A0A5E7GB28"/>